<protein>
    <submittedName>
        <fullName evidence="1">Uncharacterized protein</fullName>
    </submittedName>
</protein>
<dbReference type="Proteomes" id="UP000005508">
    <property type="component" value="Unassembled WGS sequence"/>
</dbReference>
<evidence type="ECO:0000313" key="2">
    <source>
        <dbReference type="Proteomes" id="UP000005508"/>
    </source>
</evidence>
<name>G4A6F0_AGGAC</name>
<evidence type="ECO:0000313" key="1">
    <source>
        <dbReference type="EMBL" id="EGY34799.1"/>
    </source>
</evidence>
<gene>
    <name evidence="1" type="ORF">SC1083_0390</name>
</gene>
<comment type="caution">
    <text evidence="1">The sequence shown here is derived from an EMBL/GenBank/DDBJ whole genome shotgun (WGS) entry which is preliminary data.</text>
</comment>
<accession>G4A6F0</accession>
<dbReference type="EMBL" id="AEJM01000011">
    <property type="protein sequence ID" value="EGY34799.1"/>
    <property type="molecule type" value="Genomic_DNA"/>
</dbReference>
<proteinExistence type="predicted"/>
<organism evidence="1 2">
    <name type="scientific">Aggregatibacter actinomycetemcomitans serotype e str. SC1083</name>
    <dbReference type="NCBI Taxonomy" id="907488"/>
    <lineage>
        <taxon>Bacteria</taxon>
        <taxon>Pseudomonadati</taxon>
        <taxon>Pseudomonadota</taxon>
        <taxon>Gammaproteobacteria</taxon>
        <taxon>Pasteurellales</taxon>
        <taxon>Pasteurellaceae</taxon>
        <taxon>Aggregatibacter</taxon>
    </lineage>
</organism>
<dbReference type="PATRIC" id="fig|907488.3.peg.384"/>
<reference evidence="1 2" key="1">
    <citation type="submission" date="2010-10" db="EMBL/GenBank/DDBJ databases">
        <authorList>
            <person name="Chen C."/>
            <person name="Kittichotirat W."/>
            <person name="Asikainen S."/>
            <person name="Bumgarner R."/>
        </authorList>
    </citation>
    <scope>NUCLEOTIDE SEQUENCE [LARGE SCALE GENOMIC DNA]</scope>
    <source>
        <strain evidence="1 2">SC1083</strain>
    </source>
</reference>
<dbReference type="AlphaFoldDB" id="G4A6F0"/>
<sequence length="38" mass="4565">MDKSFDESMKLNPVEAYHKLKAQLAFQKEPIKEQEKER</sequence>